<dbReference type="RefSeq" id="WP_004098825.1">
    <property type="nucleotide sequence ID" value="NZ_FJXR01000064.1"/>
</dbReference>
<organism evidence="2 3">
    <name type="scientific">Enterobacter cloacae</name>
    <dbReference type="NCBI Taxonomy" id="550"/>
    <lineage>
        <taxon>Bacteria</taxon>
        <taxon>Pseudomonadati</taxon>
        <taxon>Pseudomonadota</taxon>
        <taxon>Gammaproteobacteria</taxon>
        <taxon>Enterobacterales</taxon>
        <taxon>Enterobacteriaceae</taxon>
        <taxon>Enterobacter</taxon>
        <taxon>Enterobacter cloacae complex</taxon>
    </lineage>
</organism>
<dbReference type="Gene3D" id="2.60.40.1180">
    <property type="entry name" value="Golgi alpha-mannosidase II"/>
    <property type="match status" value="1"/>
</dbReference>
<dbReference type="SMART" id="SM00642">
    <property type="entry name" value="Aamy"/>
    <property type="match status" value="1"/>
</dbReference>
<gene>
    <name evidence="2" type="primary">nplT</name>
    <name evidence="2" type="ORF">SAMEA2273318_04986</name>
</gene>
<dbReference type="GO" id="GO:0031216">
    <property type="term" value="F:neopullulanase activity"/>
    <property type="evidence" value="ECO:0007669"/>
    <property type="project" value="UniProtKB-EC"/>
</dbReference>
<dbReference type="GO" id="GO:0005975">
    <property type="term" value="P:carbohydrate metabolic process"/>
    <property type="evidence" value="ECO:0007669"/>
    <property type="project" value="InterPro"/>
</dbReference>
<dbReference type="PANTHER" id="PTHR47786">
    <property type="entry name" value="ALPHA-1,4-GLUCAN:MALTOSE-1-PHOSPHATE MALTOSYLTRANSFERASE"/>
    <property type="match status" value="1"/>
</dbReference>
<dbReference type="InterPro" id="IPR017853">
    <property type="entry name" value="GH"/>
</dbReference>
<dbReference type="SUPFAM" id="SSF51445">
    <property type="entry name" value="(Trans)glycosidases"/>
    <property type="match status" value="1"/>
</dbReference>
<feature type="domain" description="Glycosyl hydrolase family 13 catalytic" evidence="1">
    <location>
        <begin position="29"/>
        <end position="345"/>
    </location>
</feature>
<dbReference type="AlphaFoldDB" id="A0A157L834"/>
<dbReference type="Pfam" id="PF00128">
    <property type="entry name" value="Alpha-amylase"/>
    <property type="match status" value="1"/>
</dbReference>
<dbReference type="Proteomes" id="UP000076008">
    <property type="component" value="Unassembled WGS sequence"/>
</dbReference>
<dbReference type="EC" id="3.2.1.135" evidence="2"/>
<evidence type="ECO:0000313" key="3">
    <source>
        <dbReference type="Proteomes" id="UP000076008"/>
    </source>
</evidence>
<dbReference type="PANTHER" id="PTHR47786:SF2">
    <property type="entry name" value="GLYCOSYL HYDROLASE FAMILY 13 CATALYTIC DOMAIN-CONTAINING PROTEIN"/>
    <property type="match status" value="1"/>
</dbReference>
<evidence type="ECO:0000313" key="2">
    <source>
        <dbReference type="EMBL" id="CZW51507.1"/>
    </source>
</evidence>
<sequence>MEKKLSKYEPDEYVKVKHPEWSKNATIYQVNIRQFTKGGTFNSFEKHLDRIKSLGVDIIWLMPIHPVGIEARKGSLGSSYSVRDYYDVNEEFGTHEDLKQLVRKIHDKGMYVILDWVANHSSRDNTLTITHPEWYSKDRKGHFTPTPWYDWDDIIEFDYGNAELRQYMTAALKYWVDEFDIDGYRCDVAGFVPLDFWENARAELEAIKPVFMLAEWESRDLLKKSFDMVYSWSLWDKMLLAVNTGKLSPLIEWMAHQTKAFPADGISMSFIENHDKNAWEGNQFDNFGSGLEAAIVMTVMVKGMPLIYGGQEAGLKRSLPFFEKDEIIWQKHHIGELYKTLFHLKHVNHALWNAHNGGEMVRINHNHEDKVIAFSREKDGHAIISMINFSKEKLTIKIKEKEYSGYYIDWFTKEEIDVKNLSQVVLQPWGYKIFSSIPKNA</sequence>
<dbReference type="CDD" id="cd11313">
    <property type="entry name" value="AmyAc_arch_bac_AmyA"/>
    <property type="match status" value="1"/>
</dbReference>
<protein>
    <submittedName>
        <fullName evidence="2">Malto-oligosyltrehalose trehalohydrolase</fullName>
        <ecNumber evidence="2">3.2.1.135</ecNumber>
    </submittedName>
</protein>
<dbReference type="InterPro" id="IPR013780">
    <property type="entry name" value="Glyco_hydro_b"/>
</dbReference>
<keyword evidence="2" id="KW-0378">Hydrolase</keyword>
<reference evidence="2 3" key="1">
    <citation type="submission" date="2016-03" db="EMBL/GenBank/DDBJ databases">
        <authorList>
            <consortium name="Pathogen Informatics"/>
        </authorList>
    </citation>
    <scope>NUCLEOTIDE SEQUENCE [LARGE SCALE GENOMIC DNA]</scope>
    <source>
        <strain evidence="3">e1252</strain>
    </source>
</reference>
<name>A0A157L834_ENTCL</name>
<keyword evidence="2" id="KW-0326">Glycosidase</keyword>
<dbReference type="SUPFAM" id="SSF51011">
    <property type="entry name" value="Glycosyl hydrolase domain"/>
    <property type="match status" value="1"/>
</dbReference>
<dbReference type="Gene3D" id="3.20.20.80">
    <property type="entry name" value="Glycosidases"/>
    <property type="match status" value="1"/>
</dbReference>
<evidence type="ECO:0000259" key="1">
    <source>
        <dbReference type="SMART" id="SM00642"/>
    </source>
</evidence>
<dbReference type="InterPro" id="IPR006047">
    <property type="entry name" value="GH13_cat_dom"/>
</dbReference>
<dbReference type="EMBL" id="FJXR01000064">
    <property type="protein sequence ID" value="CZW51507.1"/>
    <property type="molecule type" value="Genomic_DNA"/>
</dbReference>
<accession>A0A157L834</accession>
<proteinExistence type="predicted"/>